<proteinExistence type="predicted"/>
<dbReference type="EMBL" id="MU003509">
    <property type="protein sequence ID" value="KAF2470008.1"/>
    <property type="molecule type" value="Genomic_DNA"/>
</dbReference>
<dbReference type="Proteomes" id="UP000799755">
    <property type="component" value="Unassembled WGS sequence"/>
</dbReference>
<evidence type="ECO:0000313" key="1">
    <source>
        <dbReference type="EMBL" id="KAF2470008.1"/>
    </source>
</evidence>
<organism evidence="1 2">
    <name type="scientific">Lindgomyces ingoldianus</name>
    <dbReference type="NCBI Taxonomy" id="673940"/>
    <lineage>
        <taxon>Eukaryota</taxon>
        <taxon>Fungi</taxon>
        <taxon>Dikarya</taxon>
        <taxon>Ascomycota</taxon>
        <taxon>Pezizomycotina</taxon>
        <taxon>Dothideomycetes</taxon>
        <taxon>Pleosporomycetidae</taxon>
        <taxon>Pleosporales</taxon>
        <taxon>Lindgomycetaceae</taxon>
        <taxon>Lindgomyces</taxon>
    </lineage>
</organism>
<name>A0ACB6QSN9_9PLEO</name>
<sequence length="495" mass="57256">MRNRRRNWRRGLRKENAVLLIDTYIPIVAKTFMVDLIDLILENGLPIVWALRYADYWDQRICTTDVIRASVLQTMQVSADRLLESSFLVTVEQLREAASLGECVFILMYLLSSISHAFIALDADLLAHEPAHERSLALEMLDMLRSKLPGNIKILIAISSVSRAYAEELEHSNAYFHKRAFFPMTSSHYALRCRTGSYQCFQSPFVPWRERSCTSLTNEMIVCSSIYRGKSMPYTFDYTDVHHSARSISSGSGYWKYIELHSSRTKQIGPIICLLVGVCAALHFNMVWILVSKCGVLRFPMYWVFILQTGVYWIQVIPFDINRDVVLQSGMFPFTNKRTLVLQKEVILAHLFQLSDMPSLRVLVVQNQVLSADILSTLPVANLLGHFRLSDLDQARIKPNLTFFFTSFYSQEDPGLVSPNRVEYRQRYQSPHLPDLVIKYGEKGQRKHAVYRLALASSSKWLYRAFEHYWKLKPTMLTSKKTTARENWSRRNYAT</sequence>
<comment type="caution">
    <text evidence="1">The sequence shown here is derived from an EMBL/GenBank/DDBJ whole genome shotgun (WGS) entry which is preliminary data.</text>
</comment>
<gene>
    <name evidence="1" type="ORF">BDR25DRAFT_355736</name>
</gene>
<evidence type="ECO:0000313" key="2">
    <source>
        <dbReference type="Proteomes" id="UP000799755"/>
    </source>
</evidence>
<accession>A0ACB6QSN9</accession>
<keyword evidence="2" id="KW-1185">Reference proteome</keyword>
<reference evidence="1" key="1">
    <citation type="journal article" date="2020" name="Stud. Mycol.">
        <title>101 Dothideomycetes genomes: a test case for predicting lifestyles and emergence of pathogens.</title>
        <authorList>
            <person name="Haridas S."/>
            <person name="Albert R."/>
            <person name="Binder M."/>
            <person name="Bloem J."/>
            <person name="Labutti K."/>
            <person name="Salamov A."/>
            <person name="Andreopoulos B."/>
            <person name="Baker S."/>
            <person name="Barry K."/>
            <person name="Bills G."/>
            <person name="Bluhm B."/>
            <person name="Cannon C."/>
            <person name="Castanera R."/>
            <person name="Culley D."/>
            <person name="Daum C."/>
            <person name="Ezra D."/>
            <person name="Gonzalez J."/>
            <person name="Henrissat B."/>
            <person name="Kuo A."/>
            <person name="Liang C."/>
            <person name="Lipzen A."/>
            <person name="Lutzoni F."/>
            <person name="Magnuson J."/>
            <person name="Mondo S."/>
            <person name="Nolan M."/>
            <person name="Ohm R."/>
            <person name="Pangilinan J."/>
            <person name="Park H.-J."/>
            <person name="Ramirez L."/>
            <person name="Alfaro M."/>
            <person name="Sun H."/>
            <person name="Tritt A."/>
            <person name="Yoshinaga Y."/>
            <person name="Zwiers L.-H."/>
            <person name="Turgeon B."/>
            <person name="Goodwin S."/>
            <person name="Spatafora J."/>
            <person name="Crous P."/>
            <person name="Grigoriev I."/>
        </authorList>
    </citation>
    <scope>NUCLEOTIDE SEQUENCE</scope>
    <source>
        <strain evidence="1">ATCC 200398</strain>
    </source>
</reference>
<protein>
    <submittedName>
        <fullName evidence="1">Uncharacterized protein</fullName>
    </submittedName>
</protein>